<organism evidence="1 2">
    <name type="scientific">Aquitalea palustris</name>
    <dbReference type="NCBI Taxonomy" id="2480983"/>
    <lineage>
        <taxon>Bacteria</taxon>
        <taxon>Pseudomonadati</taxon>
        <taxon>Pseudomonadota</taxon>
        <taxon>Betaproteobacteria</taxon>
        <taxon>Neisseriales</taxon>
        <taxon>Chromobacteriaceae</taxon>
        <taxon>Aquitalea</taxon>
    </lineage>
</organism>
<reference evidence="1 2" key="1">
    <citation type="submission" date="2018-10" db="EMBL/GenBank/DDBJ databases">
        <title>Draft genome sequence of Aquitalea MWU14-2217 isolated from a wild cranberry bog in Provincetown, Massachusetts.</title>
        <authorList>
            <person name="Ebadzadsahrai G."/>
            <person name="Soby S."/>
        </authorList>
    </citation>
    <scope>NUCLEOTIDE SEQUENCE [LARGE SCALE GENOMIC DNA]</scope>
    <source>
        <strain evidence="1 2">MWU14-2217</strain>
    </source>
</reference>
<dbReference type="Proteomes" id="UP000274139">
    <property type="component" value="Unassembled WGS sequence"/>
</dbReference>
<gene>
    <name evidence="1" type="ORF">EAY64_16400</name>
</gene>
<dbReference type="AlphaFoldDB" id="A0A454JF00"/>
<comment type="caution">
    <text evidence="1">The sequence shown here is derived from an EMBL/GenBank/DDBJ whole genome shotgun (WGS) entry which is preliminary data.</text>
</comment>
<evidence type="ECO:0000313" key="2">
    <source>
        <dbReference type="Proteomes" id="UP000274139"/>
    </source>
</evidence>
<name>A0A454JF00_9NEIS</name>
<protein>
    <submittedName>
        <fullName evidence="1">Uncharacterized protein</fullName>
    </submittedName>
</protein>
<keyword evidence="2" id="KW-1185">Reference proteome</keyword>
<dbReference type="EMBL" id="RFAR01000073">
    <property type="protein sequence ID" value="RMC93910.1"/>
    <property type="molecule type" value="Genomic_DNA"/>
</dbReference>
<proteinExistence type="predicted"/>
<evidence type="ECO:0000313" key="1">
    <source>
        <dbReference type="EMBL" id="RMC93910.1"/>
    </source>
</evidence>
<accession>A0A454JF00</accession>
<sequence length="59" mass="6423">MQLASACKNVQTILSQRQTAMLTSSSRTSEALQTLQLSRTGSRAIHRSGKWPHASHGCL</sequence>